<evidence type="ECO:0000313" key="2">
    <source>
        <dbReference type="Proteomes" id="UP000008225"/>
    </source>
</evidence>
<reference evidence="1" key="3">
    <citation type="submission" date="2025-09" db="UniProtKB">
        <authorList>
            <consortium name="Ensembl"/>
        </authorList>
    </citation>
    <scope>IDENTIFICATION</scope>
</reference>
<organism evidence="1 2">
    <name type="scientific">Callithrix jacchus</name>
    <name type="common">White-tufted-ear marmoset</name>
    <name type="synonym">Simia Jacchus</name>
    <dbReference type="NCBI Taxonomy" id="9483"/>
    <lineage>
        <taxon>Eukaryota</taxon>
        <taxon>Metazoa</taxon>
        <taxon>Chordata</taxon>
        <taxon>Craniata</taxon>
        <taxon>Vertebrata</taxon>
        <taxon>Euteleostomi</taxon>
        <taxon>Mammalia</taxon>
        <taxon>Eutheria</taxon>
        <taxon>Euarchontoglires</taxon>
        <taxon>Primates</taxon>
        <taxon>Haplorrhini</taxon>
        <taxon>Platyrrhini</taxon>
        <taxon>Cebidae</taxon>
        <taxon>Callitrichinae</taxon>
        <taxon>Callithrix</taxon>
        <taxon>Callithrix</taxon>
    </lineage>
</organism>
<keyword evidence="2" id="KW-1185">Reference proteome</keyword>
<dbReference type="Proteomes" id="UP000008225">
    <property type="component" value="Chromosome 9"/>
</dbReference>
<dbReference type="AlphaFoldDB" id="A0A5F4WA16"/>
<dbReference type="OMA" id="EWHRFKC"/>
<reference evidence="1" key="1">
    <citation type="submission" date="2009-03" db="EMBL/GenBank/DDBJ databases">
        <authorList>
            <person name="Warren W."/>
            <person name="Ye L."/>
            <person name="Minx P."/>
            <person name="Worley K."/>
            <person name="Gibbs R."/>
            <person name="Wilson R.K."/>
        </authorList>
    </citation>
    <scope>NUCLEOTIDE SEQUENCE [LARGE SCALE GENOMIC DNA]</scope>
</reference>
<name>A0A5F4WA16_CALJA</name>
<evidence type="ECO:0000313" key="1">
    <source>
        <dbReference type="Ensembl" id="ENSCJAP00000074539.2"/>
    </source>
</evidence>
<accession>A0A5F4WA16</accession>
<protein>
    <submittedName>
        <fullName evidence="1">Uncharacterized protein</fullName>
    </submittedName>
</protein>
<dbReference type="Ensembl" id="ENSCJAT00000099404.2">
    <property type="protein sequence ID" value="ENSCJAP00000074539.2"/>
    <property type="gene ID" value="ENSCJAG00000067880.2"/>
</dbReference>
<dbReference type="STRING" id="9483.ENSCJAP00000074539"/>
<proteinExistence type="predicted"/>
<dbReference type="InParanoid" id="A0A5F4WA16"/>
<reference evidence="1" key="2">
    <citation type="submission" date="2025-08" db="UniProtKB">
        <authorList>
            <consortium name="Ensembl"/>
        </authorList>
    </citation>
    <scope>IDENTIFICATION</scope>
</reference>
<sequence length="81" mass="9307">VTLVQILNTEIQKLAGHGGIKGYYKDKRNVKGLDIASNAHEEKKNNKYYEENKTNFGRLRWVDHLRKTNGKQTFQDSDGSV</sequence>